<evidence type="ECO:0000256" key="3">
    <source>
        <dbReference type="ARBA" id="ARBA00022481"/>
    </source>
</evidence>
<dbReference type="Gene3D" id="1.10.287.950">
    <property type="entry name" value="Methyl-accepting chemotaxis protein"/>
    <property type="match status" value="1"/>
</dbReference>
<evidence type="ECO:0000256" key="1">
    <source>
        <dbReference type="ARBA" id="ARBA00004651"/>
    </source>
</evidence>
<dbReference type="Proteomes" id="UP001177212">
    <property type="component" value="Unassembled WGS sequence"/>
</dbReference>
<protein>
    <submittedName>
        <fullName evidence="14">Methyl-accepting chemotaxis protein</fullName>
    </submittedName>
</protein>
<keyword evidence="5 11" id="KW-0812">Transmembrane</keyword>
<evidence type="ECO:0000256" key="7">
    <source>
        <dbReference type="ARBA" id="ARBA00023136"/>
    </source>
</evidence>
<dbReference type="SMART" id="SM00283">
    <property type="entry name" value="MA"/>
    <property type="match status" value="1"/>
</dbReference>
<evidence type="ECO:0000256" key="5">
    <source>
        <dbReference type="ARBA" id="ARBA00022692"/>
    </source>
</evidence>
<proteinExistence type="inferred from homology"/>
<dbReference type="CDD" id="cd11386">
    <property type="entry name" value="MCP_signal"/>
    <property type="match status" value="1"/>
</dbReference>
<evidence type="ECO:0000256" key="11">
    <source>
        <dbReference type="SAM" id="Phobius"/>
    </source>
</evidence>
<dbReference type="InterPro" id="IPR003660">
    <property type="entry name" value="HAMP_dom"/>
</dbReference>
<comment type="similarity">
    <text evidence="9">Belongs to the methyl-accepting chemotaxis (MCP) protein family.</text>
</comment>
<dbReference type="PANTHER" id="PTHR32089">
    <property type="entry name" value="METHYL-ACCEPTING CHEMOTAXIS PROTEIN MCPB"/>
    <property type="match status" value="1"/>
</dbReference>
<dbReference type="RefSeq" id="WP_305471972.1">
    <property type="nucleotide sequence ID" value="NZ_JAUYVT010000007.1"/>
</dbReference>
<keyword evidence="4" id="KW-0145">Chemotaxis</keyword>
<keyword evidence="7 11" id="KW-0472">Membrane</keyword>
<keyword evidence="3" id="KW-0488">Methylation</keyword>
<reference evidence="14" key="1">
    <citation type="submission" date="2023-07" db="EMBL/GenBank/DDBJ databases">
        <title>Genome content predicts the carbon catabolic preferences of heterotrophic bacteria.</title>
        <authorList>
            <person name="Gralka M."/>
        </authorList>
    </citation>
    <scope>NUCLEOTIDE SEQUENCE</scope>
    <source>
        <strain evidence="14">4G09</strain>
    </source>
</reference>
<evidence type="ECO:0000259" key="12">
    <source>
        <dbReference type="PROSITE" id="PS50111"/>
    </source>
</evidence>
<evidence type="ECO:0000256" key="4">
    <source>
        <dbReference type="ARBA" id="ARBA00022500"/>
    </source>
</evidence>
<feature type="domain" description="Methyl-accepting transducer" evidence="12">
    <location>
        <begin position="363"/>
        <end position="599"/>
    </location>
</feature>
<dbReference type="Pfam" id="PF00672">
    <property type="entry name" value="HAMP"/>
    <property type="match status" value="1"/>
</dbReference>
<dbReference type="PANTHER" id="PTHR32089:SF39">
    <property type="entry name" value="METHYL-ACCEPTING CHEMOTAXIS PROTEIN HLYB"/>
    <property type="match status" value="1"/>
</dbReference>
<evidence type="ECO:0000313" key="14">
    <source>
        <dbReference type="EMBL" id="MDP2564841.1"/>
    </source>
</evidence>
<dbReference type="InterPro" id="IPR004089">
    <property type="entry name" value="MCPsignal_dom"/>
</dbReference>
<gene>
    <name evidence="14" type="ORF">Q8W34_09360</name>
</gene>
<sequence>MIQNLSITQKITALGSGIAIFVAALIGITSLYSSEDIIEQRMIESELPGKLQTISNHIGGEINMLIGAAEQLSSNEFILQWAETNNNDALLLKELNRLVEQYDLATASWANRNTAQYWNQEGFLRVLKNDEADGWFFAFKESRKPYSISIYQESVNDVKMFINHQQVNGKGLAGLAKSITDMQKLLQQFKIEQTGFVFIADKSGLIQLHKDSSKVAKVNVDSVYEANISNEILSSNGFRLKEIDLDGQATLVAATPIENTDLFIVAQVPKSEVFASVSTLQWQIFTFTLIIALIASLISYLLARSLSSPLFKMGELFSRLGSGDANLAYRLPESSQAELNNLSAGFNQFISKIEIAIGQVATESHDIKRSSDHVFEQAKRNSQAIDSQKEQTISVAAAINQMGATVQEIAQSAANAAKLTDSSRENTMQSHNQVMQSQATISALASDIDGITEQVSLLSKKTVDIASIIDAIRSISEQTNLLALNAAIESARAGEHGRGFAVVADEVRALANRTSQSTNEIQSMIEELTQISDDVVKDISQSKDKAQQSVGAMQNSVELLDVISETSNQINDMATLIATATEQQSNVVADVGRNIEQISEISDNAMSEQMNTEQAIRDLASSAQTLDALVATFEKHR</sequence>
<dbReference type="Pfam" id="PF00015">
    <property type="entry name" value="MCPsignal"/>
    <property type="match status" value="1"/>
</dbReference>
<keyword evidence="8 10" id="KW-0807">Transducer</keyword>
<dbReference type="SUPFAM" id="SSF58104">
    <property type="entry name" value="Methyl-accepting chemotaxis protein (MCP) signaling domain"/>
    <property type="match status" value="1"/>
</dbReference>
<dbReference type="EMBL" id="JAUYVT010000007">
    <property type="protein sequence ID" value="MDP2564841.1"/>
    <property type="molecule type" value="Genomic_DNA"/>
</dbReference>
<keyword evidence="6 11" id="KW-1133">Transmembrane helix</keyword>
<evidence type="ECO:0000256" key="8">
    <source>
        <dbReference type="ARBA" id="ARBA00023224"/>
    </source>
</evidence>
<comment type="subcellular location">
    <subcellularLocation>
        <location evidence="1">Cell membrane</location>
        <topology evidence="1">Multi-pass membrane protein</topology>
    </subcellularLocation>
</comment>
<feature type="transmembrane region" description="Helical" evidence="11">
    <location>
        <begin position="12"/>
        <end position="32"/>
    </location>
</feature>
<evidence type="ECO:0000259" key="13">
    <source>
        <dbReference type="PROSITE" id="PS50885"/>
    </source>
</evidence>
<evidence type="ECO:0000256" key="10">
    <source>
        <dbReference type="PROSITE-ProRule" id="PRU00284"/>
    </source>
</evidence>
<name>A0ABT9FDI6_9GAMM</name>
<dbReference type="Gene3D" id="3.30.450.20">
    <property type="entry name" value="PAS domain"/>
    <property type="match status" value="1"/>
</dbReference>
<keyword evidence="15" id="KW-1185">Reference proteome</keyword>
<evidence type="ECO:0000256" key="2">
    <source>
        <dbReference type="ARBA" id="ARBA00022475"/>
    </source>
</evidence>
<dbReference type="PROSITE" id="PS50885">
    <property type="entry name" value="HAMP"/>
    <property type="match status" value="1"/>
</dbReference>
<feature type="domain" description="HAMP" evidence="13">
    <location>
        <begin position="304"/>
        <end position="358"/>
    </location>
</feature>
<accession>A0ABT9FDI6</accession>
<feature type="transmembrane region" description="Helical" evidence="11">
    <location>
        <begin position="282"/>
        <end position="303"/>
    </location>
</feature>
<keyword evidence="2" id="KW-1003">Cell membrane</keyword>
<evidence type="ECO:0000256" key="9">
    <source>
        <dbReference type="ARBA" id="ARBA00029447"/>
    </source>
</evidence>
<comment type="caution">
    <text evidence="14">The sequence shown here is derived from an EMBL/GenBank/DDBJ whole genome shotgun (WGS) entry which is preliminary data.</text>
</comment>
<dbReference type="CDD" id="cd12912">
    <property type="entry name" value="PDC2_MCP_like"/>
    <property type="match status" value="1"/>
</dbReference>
<dbReference type="PROSITE" id="PS50111">
    <property type="entry name" value="CHEMOTAXIS_TRANSDUC_2"/>
    <property type="match status" value="1"/>
</dbReference>
<organism evidence="14 15">
    <name type="scientific">Pseudoalteromonas marina</name>
    <dbReference type="NCBI Taxonomy" id="267375"/>
    <lineage>
        <taxon>Bacteria</taxon>
        <taxon>Pseudomonadati</taxon>
        <taxon>Pseudomonadota</taxon>
        <taxon>Gammaproteobacteria</taxon>
        <taxon>Alteromonadales</taxon>
        <taxon>Pseudoalteromonadaceae</taxon>
        <taxon>Pseudoalteromonas</taxon>
    </lineage>
</organism>
<evidence type="ECO:0000256" key="6">
    <source>
        <dbReference type="ARBA" id="ARBA00022989"/>
    </source>
</evidence>
<evidence type="ECO:0000313" key="15">
    <source>
        <dbReference type="Proteomes" id="UP001177212"/>
    </source>
</evidence>